<dbReference type="PRINTS" id="PR01909">
    <property type="entry name" value="ADSPHPHTASEA"/>
</dbReference>
<evidence type="ECO:0000313" key="11">
    <source>
        <dbReference type="RefSeq" id="XP_022286187.1"/>
    </source>
</evidence>
<comment type="catalytic activity">
    <reaction evidence="4 7">
        <text>O-phospho-L-seryl-[protein] + H2O = L-seryl-[protein] + phosphate</text>
        <dbReference type="Rhea" id="RHEA:20629"/>
        <dbReference type="Rhea" id="RHEA-COMP:9863"/>
        <dbReference type="Rhea" id="RHEA-COMP:11604"/>
        <dbReference type="ChEBI" id="CHEBI:15377"/>
        <dbReference type="ChEBI" id="CHEBI:29999"/>
        <dbReference type="ChEBI" id="CHEBI:43474"/>
        <dbReference type="ChEBI" id="CHEBI:83421"/>
        <dbReference type="EC" id="3.1.3.16"/>
    </reaction>
</comment>
<evidence type="ECO:0000259" key="9">
    <source>
        <dbReference type="PROSITE" id="PS50056"/>
    </source>
</evidence>
<dbReference type="Gene3D" id="3.90.190.10">
    <property type="entry name" value="Protein tyrosine phosphatase superfamily"/>
    <property type="match status" value="1"/>
</dbReference>
<dbReference type="RefSeq" id="XP_022286187.1">
    <property type="nucleotide sequence ID" value="XM_022430479.1"/>
</dbReference>
<evidence type="ECO:0000256" key="5">
    <source>
        <dbReference type="ARBA" id="ARBA00048336"/>
    </source>
</evidence>
<dbReference type="InterPro" id="IPR000340">
    <property type="entry name" value="Dual-sp_phosphatase_cat-dom"/>
</dbReference>
<dbReference type="PROSITE" id="PS50056">
    <property type="entry name" value="TYR_PHOSPHATASE_2"/>
    <property type="match status" value="1"/>
</dbReference>
<comment type="function">
    <text evidence="7">Dual specificity phosphatase able to dephosphorylate phosphotyrosine, phosphoserine and phosphothreonine residues, with a preference for phosphotyrosine as a substrate.</text>
</comment>
<comment type="catalytic activity">
    <reaction evidence="5 7">
        <text>O-phospho-L-threonyl-[protein] + H2O = L-threonyl-[protein] + phosphate</text>
        <dbReference type="Rhea" id="RHEA:47004"/>
        <dbReference type="Rhea" id="RHEA-COMP:11060"/>
        <dbReference type="Rhea" id="RHEA-COMP:11605"/>
        <dbReference type="ChEBI" id="CHEBI:15377"/>
        <dbReference type="ChEBI" id="CHEBI:30013"/>
        <dbReference type="ChEBI" id="CHEBI:43474"/>
        <dbReference type="ChEBI" id="CHEBI:61977"/>
        <dbReference type="EC" id="3.1.3.16"/>
    </reaction>
</comment>
<evidence type="ECO:0000256" key="4">
    <source>
        <dbReference type="ARBA" id="ARBA00047761"/>
    </source>
</evidence>
<dbReference type="InterPro" id="IPR020422">
    <property type="entry name" value="TYR_PHOSPHATASE_DUAL_dom"/>
</dbReference>
<comment type="catalytic activity">
    <reaction evidence="7">
        <text>O-phospho-L-tyrosyl-[protein] + H2O = L-tyrosyl-[protein] + phosphate</text>
        <dbReference type="Rhea" id="RHEA:10684"/>
        <dbReference type="Rhea" id="RHEA-COMP:10136"/>
        <dbReference type="Rhea" id="RHEA-COMP:20101"/>
        <dbReference type="ChEBI" id="CHEBI:15377"/>
        <dbReference type="ChEBI" id="CHEBI:43474"/>
        <dbReference type="ChEBI" id="CHEBI:46858"/>
        <dbReference type="ChEBI" id="CHEBI:61978"/>
        <dbReference type="EC" id="3.1.3.48"/>
    </reaction>
</comment>
<evidence type="ECO:0000259" key="8">
    <source>
        <dbReference type="PROSITE" id="PS50054"/>
    </source>
</evidence>
<feature type="domain" description="Tyrosine-protein phosphatase" evidence="8">
    <location>
        <begin position="41"/>
        <end position="190"/>
    </location>
</feature>
<dbReference type="PRINTS" id="PR01908">
    <property type="entry name" value="ADSPHPHTASE"/>
</dbReference>
<gene>
    <name evidence="11" type="primary">LOC111099110</name>
</gene>
<reference evidence="11" key="1">
    <citation type="submission" date="2025-08" db="UniProtKB">
        <authorList>
            <consortium name="RefSeq"/>
        </authorList>
    </citation>
    <scope>IDENTIFICATION</scope>
    <source>
        <tissue evidence="11">Whole sample</tissue>
    </source>
</reference>
<dbReference type="KEGG" id="cvn:111099110"/>
<evidence type="ECO:0000256" key="1">
    <source>
        <dbReference type="ARBA" id="ARBA00008601"/>
    </source>
</evidence>
<dbReference type="Proteomes" id="UP000694844">
    <property type="component" value="Chromosome 5"/>
</dbReference>
<dbReference type="GO" id="GO:0004722">
    <property type="term" value="F:protein serine/threonine phosphatase activity"/>
    <property type="evidence" value="ECO:0007669"/>
    <property type="project" value="UniProtKB-EC"/>
</dbReference>
<feature type="domain" description="Tyrosine specific protein phosphatases" evidence="9">
    <location>
        <begin position="111"/>
        <end position="169"/>
    </location>
</feature>
<dbReference type="CDD" id="cd14515">
    <property type="entry name" value="DUSP3-like"/>
    <property type="match status" value="1"/>
</dbReference>
<comment type="similarity">
    <text evidence="1 7">Belongs to the protein-tyrosine phosphatase family. Non-receptor class dual specificity subfamily.</text>
</comment>
<dbReference type="Pfam" id="PF00782">
    <property type="entry name" value="DSPc"/>
    <property type="match status" value="1"/>
</dbReference>
<dbReference type="InterPro" id="IPR016130">
    <property type="entry name" value="Tyr_Pase_AS"/>
</dbReference>
<dbReference type="SUPFAM" id="SSF52799">
    <property type="entry name" value="(Phosphotyrosine protein) phosphatases II"/>
    <property type="match status" value="1"/>
</dbReference>
<dbReference type="EC" id="3.1.3.48" evidence="7"/>
<dbReference type="InterPro" id="IPR000387">
    <property type="entry name" value="Tyr_Pase_dom"/>
</dbReference>
<evidence type="ECO:0000256" key="7">
    <source>
        <dbReference type="RuleBase" id="RU366038"/>
    </source>
</evidence>
<accession>A0A8B8A3Z0</accession>
<dbReference type="PROSITE" id="PS50054">
    <property type="entry name" value="TYR_PHOSPHATASE_DUAL"/>
    <property type="match status" value="1"/>
</dbReference>
<evidence type="ECO:0000256" key="6">
    <source>
        <dbReference type="PIRSR" id="PIRSR620405-1"/>
    </source>
</evidence>
<evidence type="ECO:0000256" key="2">
    <source>
        <dbReference type="ARBA" id="ARBA00022801"/>
    </source>
</evidence>
<dbReference type="GO" id="GO:0004725">
    <property type="term" value="F:protein tyrosine phosphatase activity"/>
    <property type="evidence" value="ECO:0007669"/>
    <property type="project" value="UniProtKB-EC"/>
</dbReference>
<dbReference type="EC" id="3.1.3.16" evidence="7"/>
<dbReference type="GO" id="GO:0033549">
    <property type="term" value="F:MAP kinase phosphatase activity"/>
    <property type="evidence" value="ECO:0007669"/>
    <property type="project" value="TreeGrafter"/>
</dbReference>
<dbReference type="AlphaFoldDB" id="A0A8B8A3Z0"/>
<dbReference type="PANTHER" id="PTHR45682:SF1">
    <property type="entry name" value="DUAL SPECIFICITY PROTEIN PHOSPHATASE 3"/>
    <property type="match status" value="1"/>
</dbReference>
<dbReference type="SMART" id="SM00195">
    <property type="entry name" value="DSPc"/>
    <property type="match status" value="1"/>
</dbReference>
<dbReference type="OrthoDB" id="426001at2759"/>
<organism evidence="10 11">
    <name type="scientific">Crassostrea virginica</name>
    <name type="common">Eastern oyster</name>
    <dbReference type="NCBI Taxonomy" id="6565"/>
    <lineage>
        <taxon>Eukaryota</taxon>
        <taxon>Metazoa</taxon>
        <taxon>Spiralia</taxon>
        <taxon>Lophotrochozoa</taxon>
        <taxon>Mollusca</taxon>
        <taxon>Bivalvia</taxon>
        <taxon>Autobranchia</taxon>
        <taxon>Pteriomorphia</taxon>
        <taxon>Ostreida</taxon>
        <taxon>Ostreoidea</taxon>
        <taxon>Ostreidae</taxon>
        <taxon>Crassostrea</taxon>
    </lineage>
</organism>
<name>A0A8B8A3Z0_CRAVI</name>
<dbReference type="InterPro" id="IPR029021">
    <property type="entry name" value="Prot-tyrosine_phosphatase-like"/>
</dbReference>
<dbReference type="GO" id="GO:0008138">
    <property type="term" value="F:protein tyrosine/serine/threonine phosphatase activity"/>
    <property type="evidence" value="ECO:0007669"/>
    <property type="project" value="UniProtKB-UniRule"/>
</dbReference>
<dbReference type="InterPro" id="IPR020405">
    <property type="entry name" value="Atypical_DUSP_subfamA"/>
</dbReference>
<protein>
    <recommendedName>
        <fullName evidence="7">Dual specificity protein phosphatase</fullName>
        <ecNumber evidence="7">3.1.3.16</ecNumber>
        <ecNumber evidence="7">3.1.3.48</ecNumber>
    </recommendedName>
</protein>
<dbReference type="GO" id="GO:0005737">
    <property type="term" value="C:cytoplasm"/>
    <property type="evidence" value="ECO:0007669"/>
    <property type="project" value="TreeGrafter"/>
</dbReference>
<keyword evidence="3 7" id="KW-0904">Protein phosphatase</keyword>
<dbReference type="PANTHER" id="PTHR45682">
    <property type="entry name" value="AGAP008228-PA"/>
    <property type="match status" value="1"/>
</dbReference>
<proteinExistence type="inferred from homology"/>
<dbReference type="GeneID" id="111099110"/>
<evidence type="ECO:0000313" key="10">
    <source>
        <dbReference type="Proteomes" id="UP000694844"/>
    </source>
</evidence>
<dbReference type="GO" id="GO:0043409">
    <property type="term" value="P:negative regulation of MAPK cascade"/>
    <property type="evidence" value="ECO:0007669"/>
    <property type="project" value="TreeGrafter"/>
</dbReference>
<keyword evidence="10" id="KW-1185">Reference proteome</keyword>
<sequence length="192" mass="21834">MYEEVKNYLVDKRKEGDKSVKKPMGAMSSPWAFIPSEPKENFNEVYPNILLGNYFIAKNKDELKRKGVTHVVNCAQGTKFNQINTDEEYFVGTEIKFLGLQATDTAKFPMNQYFHPASEFIEEALSNKGVVYVHCMSGMSRSGSIVLAYLMIKRGMSVLDAVKVVRAKREIFPNDGFLKQLCELDQELQQQG</sequence>
<dbReference type="PROSITE" id="PS00383">
    <property type="entry name" value="TYR_PHOSPHATASE_1"/>
    <property type="match status" value="1"/>
</dbReference>
<feature type="active site" description="Phosphocysteine intermediate" evidence="6">
    <location>
        <position position="135"/>
    </location>
</feature>
<keyword evidence="2 7" id="KW-0378">Hydrolase</keyword>
<evidence type="ECO:0000256" key="3">
    <source>
        <dbReference type="ARBA" id="ARBA00022912"/>
    </source>
</evidence>